<comment type="subcellular location">
    <subcellularLocation>
        <location evidence="1">Membrane</location>
        <topology evidence="1">Multi-pass membrane protein</topology>
    </subcellularLocation>
</comment>
<dbReference type="SMART" id="SM00116">
    <property type="entry name" value="CBS"/>
    <property type="match status" value="2"/>
</dbReference>
<dbReference type="RefSeq" id="WP_201166490.1">
    <property type="nucleotide sequence ID" value="NZ_JAEPWM010000001.1"/>
</dbReference>
<keyword evidence="5" id="KW-0406">Ion transport</keyword>
<evidence type="ECO:0000256" key="11">
    <source>
        <dbReference type="SAM" id="Phobius"/>
    </source>
</evidence>
<dbReference type="PANTHER" id="PTHR43427:SF6">
    <property type="entry name" value="CHLORIDE CHANNEL PROTEIN CLC-E"/>
    <property type="match status" value="1"/>
</dbReference>
<dbReference type="SUPFAM" id="SSF54631">
    <property type="entry name" value="CBS-domain pair"/>
    <property type="match status" value="1"/>
</dbReference>
<comment type="caution">
    <text evidence="13">The sequence shown here is derived from an EMBL/GenBank/DDBJ whole genome shotgun (WGS) entry which is preliminary data.</text>
</comment>
<dbReference type="GO" id="GO:0005886">
    <property type="term" value="C:plasma membrane"/>
    <property type="evidence" value="ECO:0007669"/>
    <property type="project" value="TreeGrafter"/>
</dbReference>
<evidence type="ECO:0000256" key="10">
    <source>
        <dbReference type="PROSITE-ProRule" id="PRU00703"/>
    </source>
</evidence>
<evidence type="ECO:0000259" key="12">
    <source>
        <dbReference type="PROSITE" id="PS51371"/>
    </source>
</evidence>
<dbReference type="CDD" id="cd00400">
    <property type="entry name" value="Voltage_gated_ClC"/>
    <property type="match status" value="1"/>
</dbReference>
<dbReference type="Gene3D" id="3.10.580.10">
    <property type="entry name" value="CBS-domain"/>
    <property type="match status" value="1"/>
</dbReference>
<feature type="transmembrane region" description="Helical" evidence="11">
    <location>
        <begin position="334"/>
        <end position="357"/>
    </location>
</feature>
<feature type="domain" description="CBS" evidence="12">
    <location>
        <begin position="446"/>
        <end position="503"/>
    </location>
</feature>
<accession>A0A934TR15</accession>
<dbReference type="PRINTS" id="PR00762">
    <property type="entry name" value="CLCHANNEL"/>
</dbReference>
<dbReference type="PROSITE" id="PS51371">
    <property type="entry name" value="CBS"/>
    <property type="match status" value="2"/>
</dbReference>
<evidence type="ECO:0000256" key="6">
    <source>
        <dbReference type="ARBA" id="ARBA00023136"/>
    </source>
</evidence>
<feature type="transmembrane region" description="Helical" evidence="11">
    <location>
        <begin position="164"/>
        <end position="189"/>
    </location>
</feature>
<keyword evidence="9" id="KW-0407">Ion channel</keyword>
<reference evidence="13" key="1">
    <citation type="journal article" date="2012" name="J. Microbiol. Biotechnol.">
        <title>Ramlibacter ginsenosidimutans sp. nov., with ginsenoside-converting activity.</title>
        <authorList>
            <person name="Wang L."/>
            <person name="An D.S."/>
            <person name="Kim S.G."/>
            <person name="Jin F.X."/>
            <person name="Kim S.C."/>
            <person name="Lee S.T."/>
            <person name="Im W.T."/>
        </authorList>
    </citation>
    <scope>NUCLEOTIDE SEQUENCE</scope>
    <source>
        <strain evidence="13">KACC 17527</strain>
    </source>
</reference>
<evidence type="ECO:0000313" key="13">
    <source>
        <dbReference type="EMBL" id="MBK6005137.1"/>
    </source>
</evidence>
<feature type="transmembrane region" description="Helical" evidence="11">
    <location>
        <begin position="310"/>
        <end position="328"/>
    </location>
</feature>
<dbReference type="AlphaFoldDB" id="A0A934TR15"/>
<keyword evidence="3 11" id="KW-0812">Transmembrane</keyword>
<dbReference type="Pfam" id="PF00571">
    <property type="entry name" value="CBS"/>
    <property type="match status" value="2"/>
</dbReference>
<dbReference type="InterPro" id="IPR001807">
    <property type="entry name" value="ClC"/>
</dbReference>
<proteinExistence type="predicted"/>
<dbReference type="InterPro" id="IPR000644">
    <property type="entry name" value="CBS_dom"/>
</dbReference>
<evidence type="ECO:0000256" key="2">
    <source>
        <dbReference type="ARBA" id="ARBA00022448"/>
    </source>
</evidence>
<dbReference type="Gene3D" id="1.10.3080.10">
    <property type="entry name" value="Clc chloride channel"/>
    <property type="match status" value="1"/>
</dbReference>
<dbReference type="CDD" id="cd02205">
    <property type="entry name" value="CBS_pair_SF"/>
    <property type="match status" value="1"/>
</dbReference>
<feature type="transmembrane region" description="Helical" evidence="11">
    <location>
        <begin position="201"/>
        <end position="225"/>
    </location>
</feature>
<dbReference type="GO" id="GO:0034707">
    <property type="term" value="C:chloride channel complex"/>
    <property type="evidence" value="ECO:0007669"/>
    <property type="project" value="UniProtKB-KW"/>
</dbReference>
<dbReference type="Pfam" id="PF00654">
    <property type="entry name" value="Voltage_CLC"/>
    <property type="match status" value="1"/>
</dbReference>
<gene>
    <name evidence="13" type="ORF">JJB11_03450</name>
</gene>
<dbReference type="SUPFAM" id="SSF81340">
    <property type="entry name" value="Clc chloride channel"/>
    <property type="match status" value="1"/>
</dbReference>
<keyword evidence="14" id="KW-1185">Reference proteome</keyword>
<evidence type="ECO:0000256" key="5">
    <source>
        <dbReference type="ARBA" id="ARBA00023065"/>
    </source>
</evidence>
<protein>
    <submittedName>
        <fullName evidence="13">ClcB-like voltage-gated chloride channel protein</fullName>
    </submittedName>
</protein>
<keyword evidence="8" id="KW-0868">Chloride</keyword>
<keyword evidence="10" id="KW-0129">CBS domain</keyword>
<dbReference type="PANTHER" id="PTHR43427">
    <property type="entry name" value="CHLORIDE CHANNEL PROTEIN CLC-E"/>
    <property type="match status" value="1"/>
</dbReference>
<evidence type="ECO:0000256" key="4">
    <source>
        <dbReference type="ARBA" id="ARBA00022989"/>
    </source>
</evidence>
<evidence type="ECO:0000256" key="1">
    <source>
        <dbReference type="ARBA" id="ARBA00004141"/>
    </source>
</evidence>
<evidence type="ECO:0000313" key="14">
    <source>
        <dbReference type="Proteomes" id="UP000630528"/>
    </source>
</evidence>
<evidence type="ECO:0000256" key="7">
    <source>
        <dbReference type="ARBA" id="ARBA00023173"/>
    </source>
</evidence>
<feature type="transmembrane region" description="Helical" evidence="11">
    <location>
        <begin position="400"/>
        <end position="420"/>
    </location>
</feature>
<dbReference type="InterPro" id="IPR046342">
    <property type="entry name" value="CBS_dom_sf"/>
</dbReference>
<feature type="transmembrane region" description="Helical" evidence="11">
    <location>
        <begin position="369"/>
        <end position="394"/>
    </location>
</feature>
<feature type="transmembrane region" description="Helical" evidence="11">
    <location>
        <begin position="237"/>
        <end position="257"/>
    </location>
</feature>
<keyword evidence="7" id="KW-0869">Chloride channel</keyword>
<keyword evidence="4 11" id="KW-1133">Transmembrane helix</keyword>
<keyword evidence="2" id="KW-0813">Transport</keyword>
<reference evidence="13" key="2">
    <citation type="submission" date="2021-01" db="EMBL/GenBank/DDBJ databases">
        <authorList>
            <person name="Kang M."/>
        </authorList>
    </citation>
    <scope>NUCLEOTIDE SEQUENCE</scope>
    <source>
        <strain evidence="13">KACC 17527</strain>
    </source>
</reference>
<organism evidence="13 14">
    <name type="scientific">Ramlibacter ginsenosidimutans</name>
    <dbReference type="NCBI Taxonomy" id="502333"/>
    <lineage>
        <taxon>Bacteria</taxon>
        <taxon>Pseudomonadati</taxon>
        <taxon>Pseudomonadota</taxon>
        <taxon>Betaproteobacteria</taxon>
        <taxon>Burkholderiales</taxon>
        <taxon>Comamonadaceae</taxon>
        <taxon>Ramlibacter</taxon>
    </lineage>
</organism>
<feature type="transmembrane region" description="Helical" evidence="11">
    <location>
        <begin position="24"/>
        <end position="48"/>
    </location>
</feature>
<feature type="domain" description="CBS" evidence="12">
    <location>
        <begin position="512"/>
        <end position="568"/>
    </location>
</feature>
<sequence length="569" mass="59483">MHKPVETAILLLERLRPTEWQRTLAWAACVGVTGALATLGFRAALTLTEHLLYGPVSGLVEAASRLLWWERLLVPCIGGLLAGLVLLLSQRFAKSAPHGDYMEAVVLGRGELHAGSSLLRALSSACSVVSGGAIGREGPMVQLAALTGSLLARWRQMPVPRRRLLVACGAAAGLTTAYGTPIAGALFIAEIVLQSLATETLGALLIASVTAHVTVLALVGSAALYQMPAVAAPDAPVFLLCAVLGLLAGLAAPLYLAALDGAKKAFARWHGSLPLKLAAGGLVVGVLSLQAPQVWGNGFSVVNGVLQGSWAWQALLLVLVLKLAAVAATTGSGAVGGIFTPTLFMGAVSGALFSLATQAVFAHPLPVPLGAAIGMGAFLAASSHAPLTSVLMIFEMTGTYSVVAPLMLACVLAFSLSKLLRPESIYASSQRAKAATDPRLVTARELLHAQTPSVQPGDSIAKVEARLLESRWRHVYVVDGQGHFLGAIAMHDLAVLLKAPHDPAAAWPPALLQPDYPRLKQDMPLWEVLEVFEAHPGERLPVLNEAGVLQGFVAKTDLVLMLRDRLAIS</sequence>
<name>A0A934TR15_9BURK</name>
<dbReference type="GO" id="GO:0005254">
    <property type="term" value="F:chloride channel activity"/>
    <property type="evidence" value="ECO:0007669"/>
    <property type="project" value="UniProtKB-KW"/>
</dbReference>
<keyword evidence="6 11" id="KW-0472">Membrane</keyword>
<evidence type="ECO:0000256" key="8">
    <source>
        <dbReference type="ARBA" id="ARBA00023214"/>
    </source>
</evidence>
<evidence type="ECO:0000256" key="9">
    <source>
        <dbReference type="ARBA" id="ARBA00023303"/>
    </source>
</evidence>
<feature type="transmembrane region" description="Helical" evidence="11">
    <location>
        <begin position="68"/>
        <end position="88"/>
    </location>
</feature>
<evidence type="ECO:0000256" key="3">
    <source>
        <dbReference type="ARBA" id="ARBA00022692"/>
    </source>
</evidence>
<dbReference type="InterPro" id="IPR050368">
    <property type="entry name" value="ClC-type_chloride_channel"/>
</dbReference>
<dbReference type="InterPro" id="IPR014743">
    <property type="entry name" value="Cl-channel_core"/>
</dbReference>
<dbReference type="Proteomes" id="UP000630528">
    <property type="component" value="Unassembled WGS sequence"/>
</dbReference>
<dbReference type="NCBIfam" id="NF002505">
    <property type="entry name" value="PRK01862.1"/>
    <property type="match status" value="1"/>
</dbReference>
<dbReference type="EMBL" id="JAEPWM010000001">
    <property type="protein sequence ID" value="MBK6005137.1"/>
    <property type="molecule type" value="Genomic_DNA"/>
</dbReference>